<comment type="similarity">
    <text evidence="2">Belongs to the ATPase g subunit family.</text>
</comment>
<accession>A0A7C9DCW1</accession>
<reference evidence="10" key="2">
    <citation type="submission" date="2020-07" db="EMBL/GenBank/DDBJ databases">
        <authorList>
            <person name="Vera ALvarez R."/>
            <person name="Arias-Moreno D.M."/>
            <person name="Jimenez-Jacinto V."/>
            <person name="Jimenez-Bremont J.F."/>
            <person name="Swaminathan K."/>
            <person name="Moose S.P."/>
            <person name="Guerrero-Gonzalez M.L."/>
            <person name="Marino-Ramirez L."/>
            <person name="Landsman D."/>
            <person name="Rodriguez-Kessler M."/>
            <person name="Delgado-Sanchez P."/>
        </authorList>
    </citation>
    <scope>NUCLEOTIDE SEQUENCE</scope>
    <source>
        <tissue evidence="10">Cladode</tissue>
    </source>
</reference>
<dbReference type="GO" id="GO:0045259">
    <property type="term" value="C:proton-transporting ATP synthase complex"/>
    <property type="evidence" value="ECO:0007669"/>
    <property type="project" value="UniProtKB-KW"/>
</dbReference>
<dbReference type="GO" id="GO:0031966">
    <property type="term" value="C:mitochondrial membrane"/>
    <property type="evidence" value="ECO:0007669"/>
    <property type="project" value="UniProtKB-SubCell"/>
</dbReference>
<evidence type="ECO:0000256" key="2">
    <source>
        <dbReference type="ARBA" id="ARBA00005699"/>
    </source>
</evidence>
<evidence type="ECO:0000256" key="5">
    <source>
        <dbReference type="ARBA" id="ARBA00022781"/>
    </source>
</evidence>
<dbReference type="InterPro" id="IPR006808">
    <property type="entry name" value="ATP_synth_F0_gsu_mt"/>
</dbReference>
<proteinExistence type="inferred from homology"/>
<evidence type="ECO:0000256" key="6">
    <source>
        <dbReference type="ARBA" id="ARBA00023065"/>
    </source>
</evidence>
<keyword evidence="7" id="KW-0496">Mitochondrion</keyword>
<organism evidence="10">
    <name type="scientific">Opuntia streptacantha</name>
    <name type="common">Prickly pear cactus</name>
    <name type="synonym">Opuntia cardona</name>
    <dbReference type="NCBI Taxonomy" id="393608"/>
    <lineage>
        <taxon>Eukaryota</taxon>
        <taxon>Viridiplantae</taxon>
        <taxon>Streptophyta</taxon>
        <taxon>Embryophyta</taxon>
        <taxon>Tracheophyta</taxon>
        <taxon>Spermatophyta</taxon>
        <taxon>Magnoliopsida</taxon>
        <taxon>eudicotyledons</taxon>
        <taxon>Gunneridae</taxon>
        <taxon>Pentapetalae</taxon>
        <taxon>Caryophyllales</taxon>
        <taxon>Cactineae</taxon>
        <taxon>Cactaceae</taxon>
        <taxon>Opuntioideae</taxon>
        <taxon>Opuntia</taxon>
    </lineage>
</organism>
<evidence type="ECO:0000256" key="7">
    <source>
        <dbReference type="ARBA" id="ARBA00023128"/>
    </source>
</evidence>
<keyword evidence="5" id="KW-0375">Hydrogen ion transport</keyword>
<sequence length="124" mass="14247">MASSSKLMQLRTKATEASKFITKNGCAYYKQMMEKNKEYVQDPPSVENCTRLAKQLFYTRVASIPHRYEILQTELKEMKTLLKNIGQLTMDDYGLIALFGVECYAWSWIGEVIGRGFTVTGYHV</sequence>
<protein>
    <submittedName>
        <fullName evidence="10">Uncharacterized protein</fullName>
    </submittedName>
</protein>
<keyword evidence="4" id="KW-0138">CF(0)</keyword>
<evidence type="ECO:0000313" key="10">
    <source>
        <dbReference type="EMBL" id="MBA4636345.1"/>
    </source>
</evidence>
<evidence type="ECO:0000256" key="1">
    <source>
        <dbReference type="ARBA" id="ARBA00004325"/>
    </source>
</evidence>
<name>A0A7C9DCW1_OPUST</name>
<dbReference type="AlphaFoldDB" id="A0A7C9DCW1"/>
<evidence type="ECO:0000256" key="9">
    <source>
        <dbReference type="ARBA" id="ARBA00023310"/>
    </source>
</evidence>
<keyword evidence="3" id="KW-0813">Transport</keyword>
<dbReference type="EMBL" id="GISG01099715">
    <property type="protein sequence ID" value="MBA4636345.1"/>
    <property type="molecule type" value="Transcribed_RNA"/>
</dbReference>
<reference evidence="10" key="1">
    <citation type="journal article" date="2013" name="J. Plant Res.">
        <title>Effect of fungi and light on seed germination of three Opuntia species from semiarid lands of central Mexico.</title>
        <authorList>
            <person name="Delgado-Sanchez P."/>
            <person name="Jimenez-Bremont J.F."/>
            <person name="Guerrero-Gonzalez Mde L."/>
            <person name="Flores J."/>
        </authorList>
    </citation>
    <scope>NUCLEOTIDE SEQUENCE</scope>
    <source>
        <tissue evidence="10">Cladode</tissue>
    </source>
</reference>
<dbReference type="GO" id="GO:0015986">
    <property type="term" value="P:proton motive force-driven ATP synthesis"/>
    <property type="evidence" value="ECO:0007669"/>
    <property type="project" value="InterPro"/>
</dbReference>
<evidence type="ECO:0000256" key="3">
    <source>
        <dbReference type="ARBA" id="ARBA00022448"/>
    </source>
</evidence>
<comment type="subcellular location">
    <subcellularLocation>
        <location evidence="1">Mitochondrion membrane</location>
    </subcellularLocation>
</comment>
<dbReference type="PANTHER" id="PTHR12386">
    <property type="entry name" value="ATP SYNTHASE SUBUNIT"/>
    <property type="match status" value="1"/>
</dbReference>
<keyword evidence="8" id="KW-0472">Membrane</keyword>
<evidence type="ECO:0000256" key="8">
    <source>
        <dbReference type="ARBA" id="ARBA00023136"/>
    </source>
</evidence>
<dbReference type="Pfam" id="PF04718">
    <property type="entry name" value="ATP-synt_G"/>
    <property type="match status" value="1"/>
</dbReference>
<dbReference type="GO" id="GO:0015078">
    <property type="term" value="F:proton transmembrane transporter activity"/>
    <property type="evidence" value="ECO:0007669"/>
    <property type="project" value="InterPro"/>
</dbReference>
<evidence type="ECO:0000256" key="4">
    <source>
        <dbReference type="ARBA" id="ARBA00022547"/>
    </source>
</evidence>
<keyword evidence="9" id="KW-0066">ATP synthesis</keyword>
<keyword evidence="6" id="KW-0406">Ion transport</keyword>